<evidence type="ECO:0000256" key="2">
    <source>
        <dbReference type="ARBA" id="ARBA00004613"/>
    </source>
</evidence>
<dbReference type="InterPro" id="IPR037524">
    <property type="entry name" value="PA14/GLEYA"/>
</dbReference>
<dbReference type="InterPro" id="IPR050288">
    <property type="entry name" value="Cellulose_deg_GH3"/>
</dbReference>
<evidence type="ECO:0000256" key="7">
    <source>
        <dbReference type="ARBA" id="ARBA00022801"/>
    </source>
</evidence>
<evidence type="ECO:0000256" key="15">
    <source>
        <dbReference type="ARBA" id="ARBA00041808"/>
    </source>
</evidence>
<gene>
    <name evidence="19" type="ORF">BJ998_006162</name>
</gene>
<dbReference type="PROSITE" id="PS50022">
    <property type="entry name" value="FA58C_3"/>
    <property type="match status" value="1"/>
</dbReference>
<dbReference type="InterPro" id="IPR017853">
    <property type="entry name" value="GH"/>
</dbReference>
<keyword evidence="7 19" id="KW-0378">Hydrolase</keyword>
<keyword evidence="10" id="KW-0333">Golgi apparatus</keyword>
<proteinExistence type="inferred from homology"/>
<dbReference type="Gene3D" id="3.20.20.300">
    <property type="entry name" value="Glycoside hydrolase, family 3, N-terminal domain"/>
    <property type="match status" value="1"/>
</dbReference>
<evidence type="ECO:0000256" key="10">
    <source>
        <dbReference type="ARBA" id="ARBA00023034"/>
    </source>
</evidence>
<dbReference type="InterPro" id="IPR008979">
    <property type="entry name" value="Galactose-bd-like_sf"/>
</dbReference>
<evidence type="ECO:0000256" key="14">
    <source>
        <dbReference type="ARBA" id="ARBA00041601"/>
    </source>
</evidence>
<evidence type="ECO:0000256" key="4">
    <source>
        <dbReference type="ARBA" id="ARBA00022525"/>
    </source>
</evidence>
<dbReference type="InterPro" id="IPR026071">
    <property type="entry name" value="Glyco_Hydrolase_99"/>
</dbReference>
<dbReference type="InterPro" id="IPR011658">
    <property type="entry name" value="PA14_dom"/>
</dbReference>
<dbReference type="Proteomes" id="UP000585638">
    <property type="component" value="Unassembled WGS sequence"/>
</dbReference>
<dbReference type="SUPFAM" id="SSF51445">
    <property type="entry name" value="(Trans)glycosidases"/>
    <property type="match status" value="1"/>
</dbReference>
<protein>
    <recommendedName>
        <fullName evidence="12">Probable beta-glucosidase G</fullName>
    </recommendedName>
    <alternativeName>
        <fullName evidence="13">Beta-D-glucoside glucohydrolase G</fullName>
    </alternativeName>
    <alternativeName>
        <fullName evidence="14">Cellobiase G</fullName>
    </alternativeName>
    <alternativeName>
        <fullName evidence="15">Gentiobiase G</fullName>
    </alternativeName>
</protein>
<feature type="signal peptide" evidence="16">
    <location>
        <begin position="1"/>
        <end position="28"/>
    </location>
</feature>
<keyword evidence="20" id="KW-1185">Reference proteome</keyword>
<dbReference type="CDD" id="cd11574">
    <property type="entry name" value="GH99"/>
    <property type="match status" value="1"/>
</dbReference>
<dbReference type="EMBL" id="JACHIR010000001">
    <property type="protein sequence ID" value="MBB5894966.1"/>
    <property type="molecule type" value="Genomic_DNA"/>
</dbReference>
<comment type="caution">
    <text evidence="19">The sequence shown here is derived from an EMBL/GenBank/DDBJ whole genome shotgun (WGS) entry which is preliminary data.</text>
</comment>
<dbReference type="Gene3D" id="2.60.40.10">
    <property type="entry name" value="Immunoglobulins"/>
    <property type="match status" value="1"/>
</dbReference>
<evidence type="ECO:0000256" key="3">
    <source>
        <dbReference type="ARBA" id="ARBA00005336"/>
    </source>
</evidence>
<feature type="chain" id="PRO_5030725385" description="Probable beta-glucosidase G" evidence="16">
    <location>
        <begin position="29"/>
        <end position="1297"/>
    </location>
</feature>
<dbReference type="PANTHER" id="PTHR42715:SF12">
    <property type="entry name" value="BETA-GLUCOSIDASE G-RELATED"/>
    <property type="match status" value="1"/>
</dbReference>
<feature type="domain" description="PA14" evidence="18">
    <location>
        <begin position="897"/>
        <end position="1035"/>
    </location>
</feature>
<evidence type="ECO:0000259" key="18">
    <source>
        <dbReference type="PROSITE" id="PS51820"/>
    </source>
</evidence>
<evidence type="ECO:0000256" key="11">
    <source>
        <dbReference type="ARBA" id="ARBA00023136"/>
    </source>
</evidence>
<dbReference type="Gene3D" id="3.40.50.1700">
    <property type="entry name" value="Glycoside hydrolase family 3 C-terminal domain"/>
    <property type="match status" value="1"/>
</dbReference>
<feature type="domain" description="F5/8 type C" evidence="17">
    <location>
        <begin position="349"/>
        <end position="496"/>
    </location>
</feature>
<dbReference type="Pfam" id="PF00933">
    <property type="entry name" value="Glyco_hydro_3"/>
    <property type="match status" value="1"/>
</dbReference>
<dbReference type="InterPro" id="IPR002772">
    <property type="entry name" value="Glyco_hydro_3_C"/>
</dbReference>
<evidence type="ECO:0000256" key="16">
    <source>
        <dbReference type="SAM" id="SignalP"/>
    </source>
</evidence>
<evidence type="ECO:0000313" key="20">
    <source>
        <dbReference type="Proteomes" id="UP000585638"/>
    </source>
</evidence>
<dbReference type="RefSeq" id="WP_246488690.1">
    <property type="nucleotide sequence ID" value="NZ_BAAAWY010000009.1"/>
</dbReference>
<dbReference type="SMART" id="SM00758">
    <property type="entry name" value="PA14"/>
    <property type="match status" value="1"/>
</dbReference>
<dbReference type="InterPro" id="IPR036881">
    <property type="entry name" value="Glyco_hydro_3_C_sf"/>
</dbReference>
<dbReference type="SUPFAM" id="SSF49785">
    <property type="entry name" value="Galactose-binding domain-like"/>
    <property type="match status" value="1"/>
</dbReference>
<accession>A0A7W9NK39</accession>
<evidence type="ECO:0000256" key="8">
    <source>
        <dbReference type="ARBA" id="ARBA00022968"/>
    </source>
</evidence>
<keyword evidence="11" id="KW-0472">Membrane</keyword>
<evidence type="ECO:0000256" key="5">
    <source>
        <dbReference type="ARBA" id="ARBA00022692"/>
    </source>
</evidence>
<reference evidence="19 20" key="1">
    <citation type="submission" date="2020-08" db="EMBL/GenBank/DDBJ databases">
        <title>Sequencing the genomes of 1000 actinobacteria strains.</title>
        <authorList>
            <person name="Klenk H.-P."/>
        </authorList>
    </citation>
    <scope>NUCLEOTIDE SEQUENCE [LARGE SCALE GENOMIC DNA]</scope>
    <source>
        <strain evidence="19 20">DSM 43851</strain>
    </source>
</reference>
<dbReference type="Gene3D" id="3.20.20.80">
    <property type="entry name" value="Glycosidases"/>
    <property type="match status" value="1"/>
</dbReference>
<dbReference type="InterPro" id="IPR013783">
    <property type="entry name" value="Ig-like_fold"/>
</dbReference>
<dbReference type="InterPro" id="IPR000421">
    <property type="entry name" value="FA58C"/>
</dbReference>
<dbReference type="PROSITE" id="PS51820">
    <property type="entry name" value="PA14"/>
    <property type="match status" value="1"/>
</dbReference>
<dbReference type="GO" id="GO:0005576">
    <property type="term" value="C:extracellular region"/>
    <property type="evidence" value="ECO:0007669"/>
    <property type="project" value="UniProtKB-SubCell"/>
</dbReference>
<dbReference type="InterPro" id="IPR001764">
    <property type="entry name" value="Glyco_hydro_3_N"/>
</dbReference>
<evidence type="ECO:0000256" key="12">
    <source>
        <dbReference type="ARBA" id="ARBA00039579"/>
    </source>
</evidence>
<evidence type="ECO:0000256" key="6">
    <source>
        <dbReference type="ARBA" id="ARBA00022729"/>
    </source>
</evidence>
<comment type="subcellular location">
    <subcellularLocation>
        <location evidence="1">Golgi apparatus membrane</location>
        <topology evidence="1">Single-pass type II membrane protein</topology>
    </subcellularLocation>
    <subcellularLocation>
        <location evidence="2">Secreted</location>
    </subcellularLocation>
</comment>
<dbReference type="SUPFAM" id="SSF52279">
    <property type="entry name" value="Beta-D-glucan exohydrolase, C-terminal domain"/>
    <property type="match status" value="1"/>
</dbReference>
<dbReference type="GO" id="GO:0009251">
    <property type="term" value="P:glucan catabolic process"/>
    <property type="evidence" value="ECO:0007669"/>
    <property type="project" value="TreeGrafter"/>
</dbReference>
<dbReference type="Pfam" id="PF16317">
    <property type="entry name" value="Glyco_hydro_99"/>
    <property type="match status" value="1"/>
</dbReference>
<dbReference type="InterPro" id="IPR026891">
    <property type="entry name" value="Fn3-like"/>
</dbReference>
<dbReference type="PANTHER" id="PTHR42715">
    <property type="entry name" value="BETA-GLUCOSIDASE"/>
    <property type="match status" value="1"/>
</dbReference>
<evidence type="ECO:0000256" key="9">
    <source>
        <dbReference type="ARBA" id="ARBA00022989"/>
    </source>
</evidence>
<keyword evidence="4" id="KW-0964">Secreted</keyword>
<dbReference type="PRINTS" id="PR00133">
    <property type="entry name" value="GLHYDRLASE3"/>
</dbReference>
<sequence>MRSLRSLVAVLTLLVGALVAAHAPTALARNAAGLSDKVQLFYYPWYGSPTVNGSYRHWDQGGHTPPDDIGANYYPSLGPYDSGDFSGAVDQQMTWIARSGAGVIIYSWWGQGSYEDGLAAGVLAAAARHGIRVAWHIEPYGNRTAASVASDINYIDSRYGGSPAFYRDPSHGNKPAFYIFDSLNITDWSNLDSVTGANIVLAQTTDTSKVAHFNGMYTYDGIAAATAPGWANAGAYCHDHGMVWAPSVAPGYIDDRAVPGNSTPTVNRDNGAEYDKTWNNALDPTIGGKPDWVSVTSFNEWHEGSQIEPASSNPPAGRGYLTYSGAYGQTGTASSTAYLDRTKYWVDRFDPGSIGKSDVNLALGKAMSASASQGGFPPGNANDGNATSYWESANNAFPQWLQVDLGASNPVNSITLTLPPSTAWGARTQTLTVSGSNDGTNFSTLVGGNGYRFDPATGNTVSISLPGSAQRYLRLTFTGNTGWPAGQVSEFQVYGTPSAPPPPGSPEQRADALLAQMTTDAKLTMMHGGASCGYGACVDPIPRLGIPGLHLQDGPAGVADGAVGVTQLPAPVAGAATWDSALMKQYGGVIGAEEWGKGANLVLGPTINIVRDPRWGRAFESLGEDPYLAGQLGAADLQGIRAQGPMTQVKHYAVYNQETYRNTPQDNAIVSDRTEQEIYLPAFQAAVQQGQTDSVMCSYAEINGTFACENGQLLNTILRQQMGFSGFVTSDWGGTHSTIPSVTNGMDMEMDGSQYYGAPLTQAVASGQVSIATIDSRVRAILVAMFRAGLFDHSPTGTINSVVTNEAHASVARQVAQEGSVLLKNSSSVLPLGSGSIAVIGDDAGQNALTAGGGSAHVNAPHVVTPYQGIKARAGNASVTYSQGVAAPNGEIVDPSFFGNGLSATFYNGTGLSGPPILTRTDPNINFIWGTQSPTTGVPATNWSAKWTGTLTPPTTGTYTFSLTSDDGSRLFVNGQQVISNWADQPPTTKTGSISLTAGQPVSIEVDYFQDGGGSQLNLGWQIPNQDLLGQAVTAARAASTAVVFVSNAGSEGGDLQNIDLSADQNTLVSQVAAANPNTIVVVNSGSAVTMPWANSVRGIVENWFPGQEDGAAIASLLFGDTNFSGKLPVTFPNSLNDVPAHSGAQWPGQNGTVQYSEGVNVGYRWYDSQHVTPMFPFGFGLSYTTYGYSNLTVSTPDSSGAVQVGFDVTNTGSRAGTEVAQVYVGQPASTGEPPNSLRGFTRVTLNPGQSQHVSLTLDARSFQYWNNGWTKATGANTIRVGGSSRSLPLSGTVTIS</sequence>
<dbReference type="Gene3D" id="2.60.120.260">
    <property type="entry name" value="Galactose-binding domain-like"/>
    <property type="match status" value="2"/>
</dbReference>
<evidence type="ECO:0000313" key="19">
    <source>
        <dbReference type="EMBL" id="MBB5894966.1"/>
    </source>
</evidence>
<keyword evidence="8" id="KW-0735">Signal-anchor</keyword>
<name>A0A7W9NK39_9PSEU</name>
<dbReference type="SMART" id="SM01217">
    <property type="entry name" value="Fn3_like"/>
    <property type="match status" value="1"/>
</dbReference>
<dbReference type="GO" id="GO:0008422">
    <property type="term" value="F:beta-glucosidase activity"/>
    <property type="evidence" value="ECO:0007669"/>
    <property type="project" value="TreeGrafter"/>
</dbReference>
<evidence type="ECO:0000256" key="13">
    <source>
        <dbReference type="ARBA" id="ARBA00041276"/>
    </source>
</evidence>
<dbReference type="Pfam" id="PF01915">
    <property type="entry name" value="Glyco_hydro_3_C"/>
    <property type="match status" value="1"/>
</dbReference>
<evidence type="ECO:0000259" key="17">
    <source>
        <dbReference type="PROSITE" id="PS50022"/>
    </source>
</evidence>
<dbReference type="Pfam" id="PF14310">
    <property type="entry name" value="Fn3-like"/>
    <property type="match status" value="1"/>
</dbReference>
<organism evidence="19 20">
    <name type="scientific">Kutzneria kofuensis</name>
    <dbReference type="NCBI Taxonomy" id="103725"/>
    <lineage>
        <taxon>Bacteria</taxon>
        <taxon>Bacillati</taxon>
        <taxon>Actinomycetota</taxon>
        <taxon>Actinomycetes</taxon>
        <taxon>Pseudonocardiales</taxon>
        <taxon>Pseudonocardiaceae</taxon>
        <taxon>Kutzneria</taxon>
    </lineage>
</organism>
<dbReference type="Pfam" id="PF00754">
    <property type="entry name" value="F5_F8_type_C"/>
    <property type="match status" value="1"/>
</dbReference>
<dbReference type="Pfam" id="PF07691">
    <property type="entry name" value="PA14"/>
    <property type="match status" value="1"/>
</dbReference>
<keyword evidence="9" id="KW-1133">Transmembrane helix</keyword>
<dbReference type="SMART" id="SM00231">
    <property type="entry name" value="FA58C"/>
    <property type="match status" value="1"/>
</dbReference>
<comment type="similarity">
    <text evidence="3">Belongs to the glycosyl hydrolase 3 family.</text>
</comment>
<keyword evidence="6 16" id="KW-0732">Signal</keyword>
<dbReference type="InterPro" id="IPR036962">
    <property type="entry name" value="Glyco_hydro_3_N_sf"/>
</dbReference>
<evidence type="ECO:0000256" key="1">
    <source>
        <dbReference type="ARBA" id="ARBA00004323"/>
    </source>
</evidence>
<keyword evidence="5" id="KW-0812">Transmembrane</keyword>